<gene>
    <name evidence="1" type="ORF">F4Y60_06920</name>
</gene>
<sequence length="114" mass="12642">MSARGELLEALRQRCRGAERSEKSRILDEFVSVTGHHRKHAVRLLRGSAPTEAPGGRPGNVKYGDEVQDALVVLWEASDRMCGMCLHVHLPSPLEAMERHGHLALPEDVRADLT</sequence>
<reference evidence="1" key="1">
    <citation type="submission" date="2019-09" db="EMBL/GenBank/DDBJ databases">
        <title>Characterisation of the sponge microbiome using genome-centric metagenomics.</title>
        <authorList>
            <person name="Engelberts J.P."/>
            <person name="Robbins S.J."/>
            <person name="De Goeij J.M."/>
            <person name="Aranda M."/>
            <person name="Bell S.C."/>
            <person name="Webster N.S."/>
        </authorList>
    </citation>
    <scope>NUCLEOTIDE SEQUENCE</scope>
    <source>
        <strain evidence="1">SB0664_bin_43</strain>
    </source>
</reference>
<dbReference type="EMBL" id="VXRY01000276">
    <property type="protein sequence ID" value="MXY33809.1"/>
    <property type="molecule type" value="Genomic_DNA"/>
</dbReference>
<accession>A0A6B0Y1W6</accession>
<comment type="caution">
    <text evidence="1">The sequence shown here is derived from an EMBL/GenBank/DDBJ whole genome shotgun (WGS) entry which is preliminary data.</text>
</comment>
<evidence type="ECO:0000313" key="1">
    <source>
        <dbReference type="EMBL" id="MXY33809.1"/>
    </source>
</evidence>
<dbReference type="AlphaFoldDB" id="A0A6B0Y1W6"/>
<organism evidence="1">
    <name type="scientific">Boseongicola sp. SB0664_bin_43</name>
    <dbReference type="NCBI Taxonomy" id="2604844"/>
    <lineage>
        <taxon>Bacteria</taxon>
        <taxon>Pseudomonadati</taxon>
        <taxon>Pseudomonadota</taxon>
        <taxon>Alphaproteobacteria</taxon>
        <taxon>Rhodobacterales</taxon>
        <taxon>Paracoccaceae</taxon>
        <taxon>Boseongicola</taxon>
    </lineage>
</organism>
<proteinExistence type="predicted"/>
<protein>
    <submittedName>
        <fullName evidence="1">Uncharacterized protein</fullName>
    </submittedName>
</protein>
<name>A0A6B0Y1W6_9RHOB</name>